<evidence type="ECO:0008006" key="4">
    <source>
        <dbReference type="Google" id="ProtNLM"/>
    </source>
</evidence>
<dbReference type="EMBL" id="BMLI01000001">
    <property type="protein sequence ID" value="GGM82788.1"/>
    <property type="molecule type" value="Genomic_DNA"/>
</dbReference>
<proteinExistence type="predicted"/>
<feature type="region of interest" description="Disordered" evidence="1">
    <location>
        <begin position="71"/>
        <end position="93"/>
    </location>
</feature>
<organism evidence="2 3">
    <name type="scientific">Dyadobacter beijingensis</name>
    <dbReference type="NCBI Taxonomy" id="365489"/>
    <lineage>
        <taxon>Bacteria</taxon>
        <taxon>Pseudomonadati</taxon>
        <taxon>Bacteroidota</taxon>
        <taxon>Cytophagia</taxon>
        <taxon>Cytophagales</taxon>
        <taxon>Spirosomataceae</taxon>
        <taxon>Dyadobacter</taxon>
    </lineage>
</organism>
<gene>
    <name evidence="2" type="ORF">GCM10010967_13100</name>
</gene>
<protein>
    <recommendedName>
        <fullName evidence="4">Transposase</fullName>
    </recommendedName>
</protein>
<dbReference type="Proteomes" id="UP000632339">
    <property type="component" value="Unassembled WGS sequence"/>
</dbReference>
<evidence type="ECO:0000313" key="3">
    <source>
        <dbReference type="Proteomes" id="UP000632339"/>
    </source>
</evidence>
<keyword evidence="3" id="KW-1185">Reference proteome</keyword>
<accession>A0ABQ2HIG8</accession>
<comment type="caution">
    <text evidence="2">The sequence shown here is derived from an EMBL/GenBank/DDBJ whole genome shotgun (WGS) entry which is preliminary data.</text>
</comment>
<evidence type="ECO:0000256" key="1">
    <source>
        <dbReference type="SAM" id="MobiDB-lite"/>
    </source>
</evidence>
<sequence>MKVNKDILIDLFERKDKKRRKILYEFYAELVMTSLSSYYVAEMICSDLGKPELVDADDVRYCRFYFRKKSETRSSAPMREERLHSSPAPKREQLVTHERVKDLSKAVWSDGETMDMQDNFFRGTKLGKKNET</sequence>
<name>A0ABQ2HIG8_9BACT</name>
<reference evidence="3" key="1">
    <citation type="journal article" date="2019" name="Int. J. Syst. Evol. Microbiol.">
        <title>The Global Catalogue of Microorganisms (GCM) 10K type strain sequencing project: providing services to taxonomists for standard genome sequencing and annotation.</title>
        <authorList>
            <consortium name="The Broad Institute Genomics Platform"/>
            <consortium name="The Broad Institute Genome Sequencing Center for Infectious Disease"/>
            <person name="Wu L."/>
            <person name="Ma J."/>
        </authorList>
    </citation>
    <scope>NUCLEOTIDE SEQUENCE [LARGE SCALE GENOMIC DNA]</scope>
    <source>
        <strain evidence="3">CGMCC 1.6375</strain>
    </source>
</reference>
<evidence type="ECO:0000313" key="2">
    <source>
        <dbReference type="EMBL" id="GGM82788.1"/>
    </source>
</evidence>